<evidence type="ECO:0000313" key="2">
    <source>
        <dbReference type="Proteomes" id="UP001149009"/>
    </source>
</evidence>
<dbReference type="InterPro" id="IPR029055">
    <property type="entry name" value="Ntn_hydrolases_N"/>
</dbReference>
<comment type="caution">
    <text evidence="1">The sequence shown here is derived from an EMBL/GenBank/DDBJ whole genome shotgun (WGS) entry which is preliminary data.</text>
</comment>
<dbReference type="InterPro" id="IPR043137">
    <property type="entry name" value="GGT_ssub_C"/>
</dbReference>
<accession>A0A9X3B6G3</accession>
<dbReference type="RefSeq" id="WP_261515377.1">
    <property type="nucleotide sequence ID" value="NZ_JAODNV010000009.1"/>
</dbReference>
<proteinExistence type="predicted"/>
<dbReference type="Pfam" id="PF01019">
    <property type="entry name" value="G_glu_transpept"/>
    <property type="match status" value="1"/>
</dbReference>
<dbReference type="Gene3D" id="1.10.246.130">
    <property type="match status" value="1"/>
</dbReference>
<dbReference type="InterPro" id="IPR043138">
    <property type="entry name" value="GGT_lsub"/>
</dbReference>
<keyword evidence="2" id="KW-1185">Reference proteome</keyword>
<reference evidence="1" key="1">
    <citation type="submission" date="2022-08" db="EMBL/GenBank/DDBJ databases">
        <title>Chelativorans sichuanense sp. nov., a paraffin oil-degrading bacterium isolated from a mixture of oil-based drill cuttings and paddy soil.</title>
        <authorList>
            <person name="Yu J."/>
            <person name="Liu H."/>
            <person name="Chen Q."/>
        </authorList>
    </citation>
    <scope>NUCLEOTIDE SEQUENCE</scope>
    <source>
        <strain evidence="1">SCAU 2101</strain>
    </source>
</reference>
<gene>
    <name evidence="1" type="ORF">NYR54_09390</name>
</gene>
<dbReference type="Gene3D" id="3.60.20.40">
    <property type="match status" value="1"/>
</dbReference>
<dbReference type="PANTHER" id="PTHR43881">
    <property type="entry name" value="GAMMA-GLUTAMYLTRANSPEPTIDASE (AFU_ORTHOLOGUE AFUA_4G13580)"/>
    <property type="match status" value="1"/>
</dbReference>
<organism evidence="1 2">
    <name type="scientific">Chelativorans petroleitrophicus</name>
    <dbReference type="NCBI Taxonomy" id="2975484"/>
    <lineage>
        <taxon>Bacteria</taxon>
        <taxon>Pseudomonadati</taxon>
        <taxon>Pseudomonadota</taxon>
        <taxon>Alphaproteobacteria</taxon>
        <taxon>Hyphomicrobiales</taxon>
        <taxon>Phyllobacteriaceae</taxon>
        <taxon>Chelativorans</taxon>
    </lineage>
</organism>
<dbReference type="InterPro" id="IPR052896">
    <property type="entry name" value="GGT-like_enzyme"/>
</dbReference>
<dbReference type="AlphaFoldDB" id="A0A9X3B6G3"/>
<evidence type="ECO:0000313" key="1">
    <source>
        <dbReference type="EMBL" id="MCT8990503.1"/>
    </source>
</evidence>
<dbReference type="Proteomes" id="UP001149009">
    <property type="component" value="Unassembled WGS sequence"/>
</dbReference>
<protein>
    <submittedName>
        <fullName evidence="1">Gamma-glutamyltransferase family protein</fullName>
    </submittedName>
</protein>
<dbReference type="SUPFAM" id="SSF56235">
    <property type="entry name" value="N-terminal nucleophile aminohydrolases (Ntn hydrolases)"/>
    <property type="match status" value="1"/>
</dbReference>
<name>A0A9X3B6G3_9HYPH</name>
<dbReference type="EMBL" id="JAODNV010000009">
    <property type="protein sequence ID" value="MCT8990503.1"/>
    <property type="molecule type" value="Genomic_DNA"/>
</dbReference>
<dbReference type="PANTHER" id="PTHR43881:SF1">
    <property type="entry name" value="GAMMA-GLUTAMYLTRANSPEPTIDASE (AFU_ORTHOLOGUE AFUA_4G13580)"/>
    <property type="match status" value="1"/>
</dbReference>
<dbReference type="PRINTS" id="PR01210">
    <property type="entry name" value="GGTRANSPTASE"/>
</dbReference>
<sequence length="598" mass="65988">MFTTRPEILGTFGVVTTTHWLASASGMAILERGGNAFDAAVAAGFVLQVVEPHLVGPGGEVPIIFHSARTGKTQVLCGQGTAPKAATIEYYTREGLKLIPGNGLLATVVPGAFDAWMQLLRDFGTLPLSDVLAPAIYYAEKGHPLLPRVANTIAGLKEFFEREWPTSAAFYTPGGRVPQARQLFRNEALAGTWRRIIREAESGGGSREKQIERARDAFYRGFVAEEIERFARSNEVMDESGERHCGVITADDMAGWQATYEEPLTYDYHGYTIHKIGPWGQGPVFLQTLALLKGFDLSAMDARGAEFVHTLTEAMKLAFADREFYYGDPRFIDVPIKKLLSDAYNDERRKLIGHDASLDLRPGSIPGYEAQMERMREVLERLSCISSQDAASAEPTLADMRSARRGDTVHLDVIDAEGNMVAAMPSGGWFQSSPYIPSLGFMLNSRAQMFWLEPGLPGSLEPGKRPRTTLTPSLAYKDGKPYMVFGTPGGDQQEQWQLLFFLRHVHHGLNLQESIDMPMSHTSHFPNSFHPRDRKPGHLAVEENLGAETIEALKARGHKLEIAPEWTIGRMVAAARGEDGILRAAATPRLMQAYAIGR</sequence>